<evidence type="ECO:0000259" key="2">
    <source>
        <dbReference type="SMART" id="SM00245"/>
    </source>
</evidence>
<evidence type="ECO:0000313" key="3">
    <source>
        <dbReference type="EMBL" id="PWB08801.1"/>
    </source>
</evidence>
<dbReference type="PANTHER" id="PTHR32060:SF22">
    <property type="entry name" value="CARBOXYL-TERMINAL-PROCESSING PEPTIDASE 3, CHLOROPLASTIC"/>
    <property type="match status" value="1"/>
</dbReference>
<comment type="caution">
    <text evidence="3">The sequence shown here is derived from an EMBL/GenBank/DDBJ whole genome shotgun (WGS) entry which is preliminary data.</text>
</comment>
<feature type="signal peptide" evidence="1">
    <location>
        <begin position="1"/>
        <end position="18"/>
    </location>
</feature>
<reference evidence="4" key="1">
    <citation type="submission" date="2018-02" db="EMBL/GenBank/DDBJ databases">
        <authorList>
            <person name="Clavel T."/>
            <person name="Strowig T."/>
        </authorList>
    </citation>
    <scope>NUCLEOTIDE SEQUENCE [LARGE SCALE GENOMIC DNA]</scope>
    <source>
        <strain evidence="4">DSM 100764</strain>
    </source>
</reference>
<dbReference type="Gene3D" id="3.90.226.10">
    <property type="entry name" value="2-enoyl-CoA Hydratase, Chain A, domain 1"/>
    <property type="match status" value="1"/>
</dbReference>
<dbReference type="AlphaFoldDB" id="A0A2V1J1F9"/>
<dbReference type="GeneID" id="93424480"/>
<keyword evidence="1" id="KW-0732">Signal</keyword>
<feature type="domain" description="Tail specific protease" evidence="2">
    <location>
        <begin position="338"/>
        <end position="547"/>
    </location>
</feature>
<feature type="chain" id="PRO_5016033022" description="Tail specific protease domain-containing protein" evidence="1">
    <location>
        <begin position="19"/>
        <end position="570"/>
    </location>
</feature>
<name>A0A2V1J1F9_9BACT</name>
<proteinExistence type="predicted"/>
<dbReference type="Pfam" id="PF03572">
    <property type="entry name" value="Peptidase_S41"/>
    <property type="match status" value="1"/>
</dbReference>
<dbReference type="SUPFAM" id="SSF52096">
    <property type="entry name" value="ClpP/crotonase"/>
    <property type="match status" value="1"/>
</dbReference>
<gene>
    <name evidence="3" type="ORF">C5O25_02630</name>
</gene>
<dbReference type="SMART" id="SM00245">
    <property type="entry name" value="TSPc"/>
    <property type="match status" value="1"/>
</dbReference>
<accession>A0A2V1J1F9</accession>
<dbReference type="EMBL" id="PUBV01000004">
    <property type="protein sequence ID" value="PWB08801.1"/>
    <property type="molecule type" value="Genomic_DNA"/>
</dbReference>
<organism evidence="3 4">
    <name type="scientific">Paramuribaculum intestinale</name>
    <dbReference type="NCBI Taxonomy" id="2094151"/>
    <lineage>
        <taxon>Bacteria</taxon>
        <taxon>Pseudomonadati</taxon>
        <taxon>Bacteroidota</taxon>
        <taxon>Bacteroidia</taxon>
        <taxon>Bacteroidales</taxon>
        <taxon>Muribaculaceae</taxon>
        <taxon>Paramuribaculum</taxon>
    </lineage>
</organism>
<protein>
    <recommendedName>
        <fullName evidence="2">Tail specific protease domain-containing protein</fullName>
    </recommendedName>
</protein>
<dbReference type="InterPro" id="IPR005151">
    <property type="entry name" value="Tail-specific_protease"/>
</dbReference>
<dbReference type="Proteomes" id="UP000244925">
    <property type="component" value="Unassembled WGS sequence"/>
</dbReference>
<evidence type="ECO:0000256" key="1">
    <source>
        <dbReference type="SAM" id="SignalP"/>
    </source>
</evidence>
<dbReference type="Gene3D" id="3.30.750.44">
    <property type="match status" value="1"/>
</dbReference>
<evidence type="ECO:0000313" key="4">
    <source>
        <dbReference type="Proteomes" id="UP000244925"/>
    </source>
</evidence>
<dbReference type="PANTHER" id="PTHR32060">
    <property type="entry name" value="TAIL-SPECIFIC PROTEASE"/>
    <property type="match status" value="1"/>
</dbReference>
<dbReference type="GO" id="GO:0006508">
    <property type="term" value="P:proteolysis"/>
    <property type="evidence" value="ECO:0007669"/>
    <property type="project" value="InterPro"/>
</dbReference>
<sequence>MRKIITAIMGAALPFAIAAQEADINAITVRLDSLYNAVLTAPGAETCKVRYTGSDGAKAPGGFLWQRGLGKGWTQGLRISLPDVSQNKAAEFDNFFQKIGRDNFVIRYNDHCSATLIEPLNTIYVYDYDSADSRLSFMKATTTGEICLPKVWTHCDSLDATKHDPLAFASRRELALLGLSRLWSGVRRNFAFMKRVRLDWDSLYVANMEPVADAAHNGDDERVGELLQLMAARLGDGHTFVYGYDRNKCYTPLSTVILDGRVYADEVLSPALEEQGIKHGMELVSVNGIPVAEYGYTHVMPYISSSTPQWSEHTAFNGYNLLATKKGETMRMTFRDGKTNLDAEYTPDGKFWPSSPRAIEFSLLKDKVGLLRINNFMDADFCQQFDNIYPSILKTRALIIDLRGNEGGNSGNGDYILRHLTSDTIKTGQWTSPAYIPAFASWGMDQPVHQGAGNTLPPFTDRPVFDRPAAILVDGGTFSAAEDFTAAFRGMGRGMIVGTPTAGSTGNGVQIVLIPGVAYANICSKHDVAPDGTEFVGTGIKPDIEIRENYDSYFGTAGSPVIKAALRLLK</sequence>
<dbReference type="InterPro" id="IPR029045">
    <property type="entry name" value="ClpP/crotonase-like_dom_sf"/>
</dbReference>
<keyword evidence="4" id="KW-1185">Reference proteome</keyword>
<dbReference type="RefSeq" id="WP_107035189.1">
    <property type="nucleotide sequence ID" value="NZ_CP098825.1"/>
</dbReference>
<dbReference type="GO" id="GO:0008236">
    <property type="term" value="F:serine-type peptidase activity"/>
    <property type="evidence" value="ECO:0007669"/>
    <property type="project" value="InterPro"/>
</dbReference>
<dbReference type="GO" id="GO:0004175">
    <property type="term" value="F:endopeptidase activity"/>
    <property type="evidence" value="ECO:0007669"/>
    <property type="project" value="TreeGrafter"/>
</dbReference>